<feature type="transmembrane region" description="Helical" evidence="6">
    <location>
        <begin position="114"/>
        <end position="132"/>
    </location>
</feature>
<feature type="transmembrane region" description="Helical" evidence="6">
    <location>
        <begin position="138"/>
        <end position="165"/>
    </location>
</feature>
<feature type="transmembrane region" description="Helical" evidence="6">
    <location>
        <begin position="177"/>
        <end position="198"/>
    </location>
</feature>
<evidence type="ECO:0000256" key="4">
    <source>
        <dbReference type="ARBA" id="ARBA00022989"/>
    </source>
</evidence>
<proteinExistence type="predicted"/>
<evidence type="ECO:0000256" key="6">
    <source>
        <dbReference type="SAM" id="Phobius"/>
    </source>
</evidence>
<organism evidence="7 8">
    <name type="scientific">Acidisoma cellulosilyticum</name>
    <dbReference type="NCBI Taxonomy" id="2802395"/>
    <lineage>
        <taxon>Bacteria</taxon>
        <taxon>Pseudomonadati</taxon>
        <taxon>Pseudomonadota</taxon>
        <taxon>Alphaproteobacteria</taxon>
        <taxon>Acetobacterales</taxon>
        <taxon>Acidocellaceae</taxon>
        <taxon>Acidisoma</taxon>
    </lineage>
</organism>
<dbReference type="CDD" id="cd06579">
    <property type="entry name" value="TM_PBP1_transp_AraH_like"/>
    <property type="match status" value="1"/>
</dbReference>
<comment type="caution">
    <text evidence="7">The sequence shown here is derived from an EMBL/GenBank/DDBJ whole genome shotgun (WGS) entry which is preliminary data.</text>
</comment>
<keyword evidence="2" id="KW-1003">Cell membrane</keyword>
<reference evidence="7 8" key="1">
    <citation type="journal article" date="2021" name="Microorganisms">
        <title>Acidisoma silvae sp. nov. and Acidisomacellulosilytica sp. nov., Two Acidophilic Bacteria Isolated from Decaying Wood, Hydrolyzing Cellulose and Producing Poly-3-hydroxybutyrate.</title>
        <authorList>
            <person name="Mieszkin S."/>
            <person name="Pouder E."/>
            <person name="Uroz S."/>
            <person name="Simon-Colin C."/>
            <person name="Alain K."/>
        </authorList>
    </citation>
    <scope>NUCLEOTIDE SEQUENCE [LARGE SCALE GENOMIC DNA]</scope>
    <source>
        <strain evidence="7 8">HW T5.17</strain>
    </source>
</reference>
<evidence type="ECO:0000256" key="3">
    <source>
        <dbReference type="ARBA" id="ARBA00022692"/>
    </source>
</evidence>
<dbReference type="GO" id="GO:0022857">
    <property type="term" value="F:transmembrane transporter activity"/>
    <property type="evidence" value="ECO:0007669"/>
    <property type="project" value="InterPro"/>
</dbReference>
<evidence type="ECO:0000313" key="7">
    <source>
        <dbReference type="EMBL" id="MCB8881934.1"/>
    </source>
</evidence>
<name>A0A963Z3K6_9PROT</name>
<accession>A0A963Z3K6</accession>
<dbReference type="Proteomes" id="UP000721844">
    <property type="component" value="Unassembled WGS sequence"/>
</dbReference>
<sequence length="333" mass="34361">MAMTIPGIGPAKGAKRPPASSFSFWHRYSTELTLGAILVVFFLILSFASPYFFTQSNLANLVKQSAINGIIALGVTAIIITGGIDLSVGAVAGLTGVVTAMLMVGGCGVLLSCVAGLAAAVVIGIVNAIMIYEGGIPPFIATLATMTMVRGLISLITNAMMITGLQPSFLKFGEASYFALPSQFWVWIILAVVMAFVLTRTRLGRNFYAIGASQEVARLSGINLRRTIYAVYGLGALLAGIGGLVLTARVRMAAPTAGEGYELYAIAAAVIGGASLNGAQGSVLGAILGALIMTTITNGGNLLGIDAFTLQIVIGALIAGAVWLDKLRKGGRR</sequence>
<evidence type="ECO:0000313" key="8">
    <source>
        <dbReference type="Proteomes" id="UP000721844"/>
    </source>
</evidence>
<comment type="subcellular location">
    <subcellularLocation>
        <location evidence="1">Cell membrane</location>
        <topology evidence="1">Multi-pass membrane protein</topology>
    </subcellularLocation>
</comment>
<dbReference type="GO" id="GO:0005886">
    <property type="term" value="C:plasma membrane"/>
    <property type="evidence" value="ECO:0007669"/>
    <property type="project" value="UniProtKB-SubCell"/>
</dbReference>
<feature type="transmembrane region" description="Helical" evidence="6">
    <location>
        <begin position="32"/>
        <end position="53"/>
    </location>
</feature>
<protein>
    <submittedName>
        <fullName evidence="7">ABC transporter permease</fullName>
    </submittedName>
</protein>
<evidence type="ECO:0000256" key="2">
    <source>
        <dbReference type="ARBA" id="ARBA00022475"/>
    </source>
</evidence>
<feature type="transmembrane region" description="Helical" evidence="6">
    <location>
        <begin position="65"/>
        <end position="84"/>
    </location>
</feature>
<dbReference type="PANTHER" id="PTHR32196:SF72">
    <property type="entry name" value="RIBOSE IMPORT PERMEASE PROTEIN RBSC"/>
    <property type="match status" value="1"/>
</dbReference>
<evidence type="ECO:0000256" key="1">
    <source>
        <dbReference type="ARBA" id="ARBA00004651"/>
    </source>
</evidence>
<dbReference type="InterPro" id="IPR001851">
    <property type="entry name" value="ABC_transp_permease"/>
</dbReference>
<dbReference type="RefSeq" id="WP_227308586.1">
    <property type="nucleotide sequence ID" value="NZ_JAESVA010000005.1"/>
</dbReference>
<keyword evidence="8" id="KW-1185">Reference proteome</keyword>
<dbReference type="EMBL" id="JAESVA010000005">
    <property type="protein sequence ID" value="MCB8881934.1"/>
    <property type="molecule type" value="Genomic_DNA"/>
</dbReference>
<feature type="transmembrane region" description="Helical" evidence="6">
    <location>
        <begin position="229"/>
        <end position="251"/>
    </location>
</feature>
<keyword evidence="3 6" id="KW-0812">Transmembrane</keyword>
<gene>
    <name evidence="7" type="ORF">ACELLULO517_16945</name>
</gene>
<feature type="transmembrane region" description="Helical" evidence="6">
    <location>
        <begin position="302"/>
        <end position="324"/>
    </location>
</feature>
<dbReference type="PANTHER" id="PTHR32196">
    <property type="entry name" value="ABC TRANSPORTER PERMEASE PROTEIN YPHD-RELATED-RELATED"/>
    <property type="match status" value="1"/>
</dbReference>
<dbReference type="Pfam" id="PF02653">
    <property type="entry name" value="BPD_transp_2"/>
    <property type="match status" value="1"/>
</dbReference>
<dbReference type="AlphaFoldDB" id="A0A963Z3K6"/>
<feature type="transmembrane region" description="Helical" evidence="6">
    <location>
        <begin position="263"/>
        <end position="296"/>
    </location>
</feature>
<keyword evidence="4 6" id="KW-1133">Transmembrane helix</keyword>
<evidence type="ECO:0000256" key="5">
    <source>
        <dbReference type="ARBA" id="ARBA00023136"/>
    </source>
</evidence>
<keyword evidence="5 6" id="KW-0472">Membrane</keyword>